<dbReference type="InterPro" id="IPR012341">
    <property type="entry name" value="6hp_glycosidase-like_sf"/>
</dbReference>
<sequence length="157" mass="17809">ASRVEYGWDGFYHLNCVLGPDESVAECGQLRVNDHFLTNYCVKRLLEFASEAGALLGIATPARWDAVREGIFQQVPGTTGIIPEYRNYTEHGIKQSDVILAFYPIGYAADEEIVRRNIGFYRDKQMYNGPPMSTQIECCILMRLGDRQDGLRRLLRG</sequence>
<dbReference type="InterPro" id="IPR008928">
    <property type="entry name" value="6-hairpin_glycosidase_sf"/>
</dbReference>
<reference evidence="1" key="1">
    <citation type="journal article" date="2013" name="Environ. Microbiol.">
        <title>Seasonally variable intestinal metagenomes of the red palm weevil (Rhynchophorus ferrugineus).</title>
        <authorList>
            <person name="Jia S."/>
            <person name="Zhang X."/>
            <person name="Zhang G."/>
            <person name="Yin A."/>
            <person name="Zhang S."/>
            <person name="Li F."/>
            <person name="Wang L."/>
            <person name="Zhao D."/>
            <person name="Yun Q."/>
            <person name="Tala"/>
            <person name="Wang J."/>
            <person name="Sun G."/>
            <person name="Baabdullah M."/>
            <person name="Yu X."/>
            <person name="Hu S."/>
            <person name="Al-Mssallem I.S."/>
            <person name="Yu J."/>
        </authorList>
    </citation>
    <scope>NUCLEOTIDE SEQUENCE</scope>
</reference>
<dbReference type="Gene3D" id="1.50.10.10">
    <property type="match status" value="1"/>
</dbReference>
<dbReference type="SUPFAM" id="SSF48208">
    <property type="entry name" value="Six-hairpin glycosidases"/>
    <property type="match status" value="1"/>
</dbReference>
<dbReference type="PANTHER" id="PTHR11051:SF8">
    <property type="entry name" value="PROTEIN-GLUCOSYLGALACTOSYLHYDROXYLYSINE GLUCOSIDASE"/>
    <property type="match status" value="1"/>
</dbReference>
<name>A0A060CE75_9FLAO</name>
<dbReference type="GO" id="GO:0005975">
    <property type="term" value="P:carbohydrate metabolic process"/>
    <property type="evidence" value="ECO:0007669"/>
    <property type="project" value="InterPro"/>
</dbReference>
<feature type="non-terminal residue" evidence="1">
    <location>
        <position position="1"/>
    </location>
</feature>
<dbReference type="AlphaFoldDB" id="A0A060CE75"/>
<evidence type="ECO:0000313" key="1">
    <source>
        <dbReference type="EMBL" id="AIA94938.1"/>
    </source>
</evidence>
<dbReference type="PANTHER" id="PTHR11051">
    <property type="entry name" value="GLYCOSYL HYDROLASE-RELATED"/>
    <property type="match status" value="1"/>
</dbReference>
<organism evidence="1">
    <name type="scientific">uncultured Flavobacterium sp</name>
    <dbReference type="NCBI Taxonomy" id="165435"/>
    <lineage>
        <taxon>Bacteria</taxon>
        <taxon>Pseudomonadati</taxon>
        <taxon>Bacteroidota</taxon>
        <taxon>Flavobacteriia</taxon>
        <taxon>Flavobacteriales</taxon>
        <taxon>Flavobacteriaceae</taxon>
        <taxon>Flavobacterium</taxon>
        <taxon>environmental samples</taxon>
    </lineage>
</organism>
<feature type="non-terminal residue" evidence="1">
    <location>
        <position position="157"/>
    </location>
</feature>
<accession>A0A060CE75</accession>
<dbReference type="GO" id="GO:0004553">
    <property type="term" value="F:hydrolase activity, hydrolyzing O-glycosyl compounds"/>
    <property type="evidence" value="ECO:0007669"/>
    <property type="project" value="TreeGrafter"/>
</dbReference>
<proteinExistence type="predicted"/>
<protein>
    <submittedName>
        <fullName evidence="1">Glyco_hydro_65m</fullName>
    </submittedName>
</protein>
<dbReference type="EMBL" id="KF127580">
    <property type="protein sequence ID" value="AIA94938.1"/>
    <property type="molecule type" value="Genomic_DNA"/>
</dbReference>